<accession>A0ABT2N0K4</accession>
<evidence type="ECO:0000313" key="2">
    <source>
        <dbReference type="Proteomes" id="UP001525890"/>
    </source>
</evidence>
<keyword evidence="2" id="KW-1185">Reference proteome</keyword>
<dbReference type="Proteomes" id="UP001525890">
    <property type="component" value="Unassembled WGS sequence"/>
</dbReference>
<comment type="caution">
    <text evidence="1">The sequence shown here is derived from an EMBL/GenBank/DDBJ whole genome shotgun (WGS) entry which is preliminary data.</text>
</comment>
<proteinExistence type="predicted"/>
<reference evidence="1 2" key="1">
    <citation type="journal article" date="2022" name="Front. Microbiol.">
        <title>High genomic differentiation and limited gene flow indicate recent cryptic speciation within the genus Laspinema (cyanobacteria).</title>
        <authorList>
            <person name="Stanojkovic A."/>
            <person name="Skoupy S."/>
            <person name="Skaloud P."/>
            <person name="Dvorak P."/>
        </authorList>
    </citation>
    <scope>NUCLEOTIDE SEQUENCE [LARGE SCALE GENOMIC DNA]</scope>
    <source>
        <strain evidence="1 2">D2a</strain>
    </source>
</reference>
<gene>
    <name evidence="1" type="ORF">NG799_25970</name>
</gene>
<sequence length="60" mass="6633">MNKNKGGRPATGQGERFYFPIPKVKAAHILKVIPDEKMPLVEELLQALADQANLKKSQSS</sequence>
<protein>
    <submittedName>
        <fullName evidence="1">Uncharacterized protein</fullName>
    </submittedName>
</protein>
<evidence type="ECO:0000313" key="1">
    <source>
        <dbReference type="EMBL" id="MCT7969765.1"/>
    </source>
</evidence>
<dbReference type="EMBL" id="JAMXFF010000059">
    <property type="protein sequence ID" value="MCT7969765.1"/>
    <property type="molecule type" value="Genomic_DNA"/>
</dbReference>
<dbReference type="RefSeq" id="WP_015148861.1">
    <property type="nucleotide sequence ID" value="NZ_JAMXFF010000059.1"/>
</dbReference>
<name>A0ABT2N0K4_9CYAN</name>
<organism evidence="1 2">
    <name type="scientific">Laspinema palackyanum D2a</name>
    <dbReference type="NCBI Taxonomy" id="2953684"/>
    <lineage>
        <taxon>Bacteria</taxon>
        <taxon>Bacillati</taxon>
        <taxon>Cyanobacteriota</taxon>
        <taxon>Cyanophyceae</taxon>
        <taxon>Oscillatoriophycideae</taxon>
        <taxon>Oscillatoriales</taxon>
        <taxon>Laspinemataceae</taxon>
        <taxon>Laspinema</taxon>
        <taxon>Laspinema palackyanum</taxon>
    </lineage>
</organism>